<dbReference type="PANTHER" id="PTHR34983">
    <property type="entry name" value="ARABINOGALACTAN ENDO-BETA-1,4-GALACTANASE A"/>
    <property type="match status" value="1"/>
</dbReference>
<evidence type="ECO:0000256" key="2">
    <source>
        <dbReference type="ARBA" id="ARBA00022801"/>
    </source>
</evidence>
<keyword evidence="4" id="KW-0732">Signal</keyword>
<dbReference type="RefSeq" id="WP_284231664.1">
    <property type="nucleotide sequence ID" value="NZ_BSUL01000001.1"/>
</dbReference>
<dbReference type="SUPFAM" id="SSF51445">
    <property type="entry name" value="(Trans)glycosidases"/>
    <property type="match status" value="1"/>
</dbReference>
<feature type="chain" id="PRO_5041487196" description="Arabinogalactan endo-beta-1,4-galactanase" evidence="4">
    <location>
        <begin position="27"/>
        <end position="863"/>
    </location>
</feature>
<gene>
    <name evidence="8" type="ORF">GCM10025874_15550</name>
</gene>
<dbReference type="GO" id="GO:0015926">
    <property type="term" value="F:glucosidase activity"/>
    <property type="evidence" value="ECO:0007669"/>
    <property type="project" value="InterPro"/>
</dbReference>
<feature type="signal peptide" evidence="4">
    <location>
        <begin position="1"/>
        <end position="26"/>
    </location>
</feature>
<dbReference type="Gene3D" id="2.60.120.260">
    <property type="entry name" value="Galactose-binding domain-like"/>
    <property type="match status" value="1"/>
</dbReference>
<keyword evidence="9" id="KW-1185">Reference proteome</keyword>
<dbReference type="Gene3D" id="3.20.20.80">
    <property type="entry name" value="Glycosidases"/>
    <property type="match status" value="1"/>
</dbReference>
<keyword evidence="3 4" id="KW-0326">Glycosidase</keyword>
<evidence type="ECO:0000256" key="1">
    <source>
        <dbReference type="ARBA" id="ARBA00010687"/>
    </source>
</evidence>
<feature type="domain" description="Bacterial Ig-like" evidence="7">
    <location>
        <begin position="430"/>
        <end position="483"/>
    </location>
</feature>
<keyword evidence="6" id="KW-1133">Transmembrane helix</keyword>
<evidence type="ECO:0000313" key="8">
    <source>
        <dbReference type="EMBL" id="GMA28302.1"/>
    </source>
</evidence>
<evidence type="ECO:0000256" key="4">
    <source>
        <dbReference type="RuleBase" id="RU361192"/>
    </source>
</evidence>
<keyword evidence="2 4" id="KW-0378">Hydrolase</keyword>
<evidence type="ECO:0000259" key="7">
    <source>
        <dbReference type="Pfam" id="PF07532"/>
    </source>
</evidence>
<feature type="compositionally biased region" description="Low complexity" evidence="5">
    <location>
        <begin position="708"/>
        <end position="720"/>
    </location>
</feature>
<proteinExistence type="inferred from homology"/>
<dbReference type="InterPro" id="IPR011081">
    <property type="entry name" value="Big_4"/>
</dbReference>
<accession>A0AA37UKR7</accession>
<sequence length="863" mass="89347">MQRKHIAAGALVAALLATGAAAPAAAAPTGPVEAGITVQAVPGLGDDFINGVDVSSVLSLEASGVVFRDAEGRPDDLFAVLAASGVTDVRVRVWNDPYDPEGRGYGAGTVDVARAVTIGERATDAGLNVLVDFHYSDFWADPAKQKAPKAWQSFSVDQKVEAVRDFTTDSLERFREAGVAVTMVQVGNETNNGIAGVTGWADMARIFAAGSEAVQEVLPEARVALHFTDPQTPGRYASIAKELADRGVDYDVFATSYYPFWHGTPENLTAVLGEIASTYGKEVLVAETSWARTLEDGDGAVNVIAGPELVDAYPVSVQGQAMAVRDVIAAVAAVGDAGIGVYYWEPAWLPVGPPEQVEQNRLLWERDGSGWITSAAADYDPFDVENTDNGSGWDNQALFAADGRALESLRVFEYARTGAVSPRAVARVESTTITVTEGQPIELPSTLELLWNDGTREESPVTWSSALEWIDGPGEYTIPGRTAEGSAAAATITVLPFNHLTDGGFEQGGSAWSRTGDALTVGSWNDPRTGARSAHFWAASPFSFSFEQTVTGLEPGRYTATAALQGASSVGDLATIALSDGTTTTQAAFRATGFLGWSTPETDAVEVGEDGSLTVRIAASLPAEAWGTIDDVALVRVGAATPADTAPLAAAVTRAEGVDRDGATEQSLAALDEALAIARVVLAADAPTQDSVDRALAQLETAIDGVEQPEQPGDPEQPGNPGQPGDPGQPEQPAADPTVALSVGTVTAGGRLEVSGTGFQAGELVQVWLHSEPTRIAVLAADASGALRGTVTIPASTEAGQHRIELRGAASGSAWADLTVRAPASAALASTGADVGGVVTIAGLALLLGAGLVTATVVRRKRA</sequence>
<protein>
    <recommendedName>
        <fullName evidence="4">Arabinogalactan endo-beta-1,4-galactanase</fullName>
        <ecNumber evidence="4">3.2.1.89</ecNumber>
    </recommendedName>
</protein>
<dbReference type="InterPro" id="IPR011683">
    <property type="entry name" value="Glyco_hydro_53"/>
</dbReference>
<comment type="caution">
    <text evidence="8">The sequence shown here is derived from an EMBL/GenBank/DDBJ whole genome shotgun (WGS) entry which is preliminary data.</text>
</comment>
<dbReference type="EMBL" id="BSUL01000001">
    <property type="protein sequence ID" value="GMA28302.1"/>
    <property type="molecule type" value="Genomic_DNA"/>
</dbReference>
<comment type="similarity">
    <text evidence="1 4">Belongs to the glycosyl hydrolase 53 family.</text>
</comment>
<dbReference type="Gene3D" id="1.20.1270.90">
    <property type="entry name" value="AF1782-like"/>
    <property type="match status" value="1"/>
</dbReference>
<evidence type="ECO:0000256" key="3">
    <source>
        <dbReference type="ARBA" id="ARBA00023295"/>
    </source>
</evidence>
<evidence type="ECO:0000313" key="9">
    <source>
        <dbReference type="Proteomes" id="UP001157160"/>
    </source>
</evidence>
<reference evidence="8 9" key="1">
    <citation type="journal article" date="2014" name="Int. J. Syst. Evol. Microbiol.">
        <title>Complete genome sequence of Corynebacterium casei LMG S-19264T (=DSM 44701T), isolated from a smear-ripened cheese.</title>
        <authorList>
            <consortium name="US DOE Joint Genome Institute (JGI-PGF)"/>
            <person name="Walter F."/>
            <person name="Albersmeier A."/>
            <person name="Kalinowski J."/>
            <person name="Ruckert C."/>
        </authorList>
    </citation>
    <scope>NUCLEOTIDE SEQUENCE [LARGE SCALE GENOMIC DNA]</scope>
    <source>
        <strain evidence="8 9">NBRC 112289</strain>
    </source>
</reference>
<dbReference type="Pfam" id="PF07532">
    <property type="entry name" value="Big_4"/>
    <property type="match status" value="1"/>
</dbReference>
<dbReference type="EC" id="3.2.1.89" evidence="4"/>
<evidence type="ECO:0000256" key="6">
    <source>
        <dbReference type="SAM" id="Phobius"/>
    </source>
</evidence>
<feature type="transmembrane region" description="Helical" evidence="6">
    <location>
        <begin position="835"/>
        <end position="858"/>
    </location>
</feature>
<dbReference type="AlphaFoldDB" id="A0AA37UKR7"/>
<dbReference type="Pfam" id="PF07745">
    <property type="entry name" value="Glyco_hydro_53"/>
    <property type="match status" value="1"/>
</dbReference>
<feature type="region of interest" description="Disordered" evidence="5">
    <location>
        <begin position="707"/>
        <end position="736"/>
    </location>
</feature>
<dbReference type="InterPro" id="IPR017853">
    <property type="entry name" value="GH"/>
</dbReference>
<dbReference type="GO" id="GO:0045490">
    <property type="term" value="P:pectin catabolic process"/>
    <property type="evidence" value="ECO:0007669"/>
    <property type="project" value="TreeGrafter"/>
</dbReference>
<keyword evidence="6" id="KW-0812">Transmembrane</keyword>
<comment type="catalytic activity">
    <reaction evidence="4">
        <text>The enzyme specifically hydrolyzes (1-&gt;4)-beta-D-galactosidic linkages in type I arabinogalactans.</text>
        <dbReference type="EC" id="3.2.1.89"/>
    </reaction>
</comment>
<organism evidence="8 9">
    <name type="scientific">Arenivirga flava</name>
    <dbReference type="NCBI Taxonomy" id="1930060"/>
    <lineage>
        <taxon>Bacteria</taxon>
        <taxon>Bacillati</taxon>
        <taxon>Actinomycetota</taxon>
        <taxon>Actinomycetes</taxon>
        <taxon>Micrococcales</taxon>
        <taxon>Microbacteriaceae</taxon>
        <taxon>Arenivirga</taxon>
    </lineage>
</organism>
<dbReference type="PANTHER" id="PTHR34983:SF2">
    <property type="entry name" value="ENDO-BETA-1,4-GALACTANASE"/>
    <property type="match status" value="1"/>
</dbReference>
<evidence type="ECO:0000256" key="5">
    <source>
        <dbReference type="SAM" id="MobiDB-lite"/>
    </source>
</evidence>
<dbReference type="GO" id="GO:0031218">
    <property type="term" value="F:arabinogalactan endo-1,4-beta-galactosidase activity"/>
    <property type="evidence" value="ECO:0007669"/>
    <property type="project" value="UniProtKB-EC"/>
</dbReference>
<dbReference type="Proteomes" id="UP001157160">
    <property type="component" value="Unassembled WGS sequence"/>
</dbReference>
<name>A0AA37UKR7_9MICO</name>
<keyword evidence="6" id="KW-0472">Membrane</keyword>